<dbReference type="InterPro" id="IPR004566">
    <property type="entry name" value="PanK"/>
</dbReference>
<evidence type="ECO:0000256" key="7">
    <source>
        <dbReference type="ARBA" id="ARBA00022490"/>
    </source>
</evidence>
<dbReference type="Proteomes" id="UP000195981">
    <property type="component" value="Unassembled WGS sequence"/>
</dbReference>
<gene>
    <name evidence="14" type="primary">coaA</name>
    <name evidence="18" type="ORF">FM110_04585</name>
</gene>
<evidence type="ECO:0000256" key="14">
    <source>
        <dbReference type="HAMAP-Rule" id="MF_00215"/>
    </source>
</evidence>
<dbReference type="CDD" id="cd02025">
    <property type="entry name" value="PanK"/>
    <property type="match status" value="1"/>
</dbReference>
<evidence type="ECO:0000259" key="17">
    <source>
        <dbReference type="Pfam" id="PF00485"/>
    </source>
</evidence>
<dbReference type="NCBIfam" id="TIGR00554">
    <property type="entry name" value="panK_bact"/>
    <property type="match status" value="1"/>
</dbReference>
<keyword evidence="19" id="KW-1185">Reference proteome</keyword>
<evidence type="ECO:0000256" key="2">
    <source>
        <dbReference type="ARBA" id="ARBA00004496"/>
    </source>
</evidence>
<evidence type="ECO:0000313" key="18">
    <source>
        <dbReference type="EMBL" id="SLM90156.1"/>
    </source>
</evidence>
<dbReference type="PANTHER" id="PTHR10285">
    <property type="entry name" value="URIDINE KINASE"/>
    <property type="match status" value="1"/>
</dbReference>
<accession>A0A1X6WYT5</accession>
<evidence type="ECO:0000256" key="9">
    <source>
        <dbReference type="ARBA" id="ARBA00022741"/>
    </source>
</evidence>
<evidence type="ECO:0000256" key="6">
    <source>
        <dbReference type="ARBA" id="ARBA00015080"/>
    </source>
</evidence>
<dbReference type="GO" id="GO:0004594">
    <property type="term" value="F:pantothenate kinase activity"/>
    <property type="evidence" value="ECO:0007669"/>
    <property type="project" value="UniProtKB-UniRule"/>
</dbReference>
<evidence type="ECO:0000256" key="3">
    <source>
        <dbReference type="ARBA" id="ARBA00005225"/>
    </source>
</evidence>
<evidence type="ECO:0000256" key="12">
    <source>
        <dbReference type="ARBA" id="ARBA00022993"/>
    </source>
</evidence>
<sequence length="384" mass="43294">MEASLTFSGGPARRCTSAHRSRHLHARPRARCSGIDRTVPSPRPLRRSAGGIVRRSRAKLEQWASMSSSGARSEAATPFDEISRADWARLSHQTPLPLSEEDVARLAGLGDRLDMREVDEIYRPISRLLGMHVAAAQRLRRAREDFLDEPQRRTPFVIGVAGSVAAGKSTTARLLRELMARWPETPRVQLVTTDGFLLPNAELEARGIMHRKGFPESYDRRALLRFVADVKSGMDRVEAPVYSHLVYDIVEGESVVVERPDVLIVEGLNVLQPARPRRDGRLGLAVSDLFDFSVYVDARMEDVRRWYVDRFLSLRRTAFADPQSYFKRFADLSDDEARATAHRIWDTINGPNLAENVITTRGRADLVLRKGADHQVSSVLLRRL</sequence>
<keyword evidence="12 14" id="KW-0173">Coenzyme A biosynthesis</keyword>
<dbReference type="EMBL" id="FWFG01000045">
    <property type="protein sequence ID" value="SLM90156.1"/>
    <property type="molecule type" value="Genomic_DNA"/>
</dbReference>
<keyword evidence="8 14" id="KW-0808">Transferase</keyword>
<evidence type="ECO:0000256" key="13">
    <source>
        <dbReference type="ARBA" id="ARBA00032866"/>
    </source>
</evidence>
<evidence type="ECO:0000313" key="19">
    <source>
        <dbReference type="Proteomes" id="UP000195981"/>
    </source>
</evidence>
<protein>
    <recommendedName>
        <fullName evidence="6 14">Pantothenate kinase</fullName>
        <ecNumber evidence="5 14">2.7.1.33</ecNumber>
    </recommendedName>
    <alternativeName>
        <fullName evidence="13 14">Pantothenic acid kinase</fullName>
    </alternativeName>
</protein>
<reference evidence="18 19" key="1">
    <citation type="submission" date="2017-02" db="EMBL/GenBank/DDBJ databases">
        <authorList>
            <person name="Peterson S.W."/>
        </authorList>
    </citation>
    <scope>NUCLEOTIDE SEQUENCE [LARGE SCALE GENOMIC DNA]</scope>
    <source>
        <strain evidence="18 19">CIP104813</strain>
    </source>
</reference>
<comment type="pathway">
    <text evidence="3 14 15">Cofactor biosynthesis; coenzyme A biosynthesis; CoA from (R)-pantothenate: step 1/5.</text>
</comment>
<feature type="compositionally biased region" description="Basic residues" evidence="16">
    <location>
        <begin position="16"/>
        <end position="27"/>
    </location>
</feature>
<dbReference type="GO" id="GO:0005524">
    <property type="term" value="F:ATP binding"/>
    <property type="evidence" value="ECO:0007669"/>
    <property type="project" value="UniProtKB-UniRule"/>
</dbReference>
<dbReference type="Pfam" id="PF00485">
    <property type="entry name" value="PRK"/>
    <property type="match status" value="1"/>
</dbReference>
<organism evidence="18 19">
    <name type="scientific">Brachybacterium nesterenkovii</name>
    <dbReference type="NCBI Taxonomy" id="47847"/>
    <lineage>
        <taxon>Bacteria</taxon>
        <taxon>Bacillati</taxon>
        <taxon>Actinomycetota</taxon>
        <taxon>Actinomycetes</taxon>
        <taxon>Micrococcales</taxon>
        <taxon>Dermabacteraceae</taxon>
        <taxon>Brachybacterium</taxon>
    </lineage>
</organism>
<comment type="caution">
    <text evidence="14">Lacks conserved residue(s) required for the propagation of feature annotation.</text>
</comment>
<dbReference type="InterPro" id="IPR006083">
    <property type="entry name" value="PRK/URK"/>
</dbReference>
<name>A0A1X6WYT5_9MICO</name>
<comment type="catalytic activity">
    <reaction evidence="1 14 15">
        <text>(R)-pantothenate + ATP = (R)-4'-phosphopantothenate + ADP + H(+)</text>
        <dbReference type="Rhea" id="RHEA:16373"/>
        <dbReference type="ChEBI" id="CHEBI:10986"/>
        <dbReference type="ChEBI" id="CHEBI:15378"/>
        <dbReference type="ChEBI" id="CHEBI:29032"/>
        <dbReference type="ChEBI" id="CHEBI:30616"/>
        <dbReference type="ChEBI" id="CHEBI:456216"/>
        <dbReference type="EC" id="2.7.1.33"/>
    </reaction>
</comment>
<evidence type="ECO:0000256" key="15">
    <source>
        <dbReference type="RuleBase" id="RU003530"/>
    </source>
</evidence>
<evidence type="ECO:0000256" key="10">
    <source>
        <dbReference type="ARBA" id="ARBA00022777"/>
    </source>
</evidence>
<keyword evidence="9 14" id="KW-0547">Nucleotide-binding</keyword>
<proteinExistence type="inferred from homology"/>
<dbReference type="UniPathway" id="UPA00241">
    <property type="reaction ID" value="UER00352"/>
</dbReference>
<dbReference type="SUPFAM" id="SSF52540">
    <property type="entry name" value="P-loop containing nucleoside triphosphate hydrolases"/>
    <property type="match status" value="1"/>
</dbReference>
<comment type="similarity">
    <text evidence="4 14 15">Belongs to the prokaryotic pantothenate kinase family.</text>
</comment>
<evidence type="ECO:0000256" key="1">
    <source>
        <dbReference type="ARBA" id="ARBA00001206"/>
    </source>
</evidence>
<evidence type="ECO:0000256" key="16">
    <source>
        <dbReference type="SAM" id="MobiDB-lite"/>
    </source>
</evidence>
<keyword evidence="7 14" id="KW-0963">Cytoplasm</keyword>
<evidence type="ECO:0000256" key="8">
    <source>
        <dbReference type="ARBA" id="ARBA00022679"/>
    </source>
</evidence>
<feature type="domain" description="Phosphoribulokinase/uridine kinase" evidence="17">
    <location>
        <begin position="157"/>
        <end position="300"/>
    </location>
</feature>
<dbReference type="InterPro" id="IPR027417">
    <property type="entry name" value="P-loop_NTPase"/>
</dbReference>
<dbReference type="EC" id="2.7.1.33" evidence="5 14"/>
<dbReference type="GO" id="GO:0005737">
    <property type="term" value="C:cytoplasm"/>
    <property type="evidence" value="ECO:0007669"/>
    <property type="project" value="UniProtKB-SubCell"/>
</dbReference>
<comment type="subcellular location">
    <subcellularLocation>
        <location evidence="2 14 15">Cytoplasm</location>
    </subcellularLocation>
</comment>
<dbReference type="HAMAP" id="MF_00215">
    <property type="entry name" value="Pantothen_kinase_1"/>
    <property type="match status" value="1"/>
</dbReference>
<evidence type="ECO:0000256" key="11">
    <source>
        <dbReference type="ARBA" id="ARBA00022840"/>
    </source>
</evidence>
<feature type="region of interest" description="Disordered" evidence="16">
    <location>
        <begin position="1"/>
        <end position="27"/>
    </location>
</feature>
<dbReference type="GO" id="GO:0015937">
    <property type="term" value="P:coenzyme A biosynthetic process"/>
    <property type="evidence" value="ECO:0007669"/>
    <property type="project" value="UniProtKB-UniRule"/>
</dbReference>
<keyword evidence="11 14" id="KW-0067">ATP-binding</keyword>
<evidence type="ECO:0000256" key="4">
    <source>
        <dbReference type="ARBA" id="ARBA00006087"/>
    </source>
</evidence>
<dbReference type="AlphaFoldDB" id="A0A1X6WYT5"/>
<dbReference type="Gene3D" id="3.40.50.300">
    <property type="entry name" value="P-loop containing nucleotide triphosphate hydrolases"/>
    <property type="match status" value="1"/>
</dbReference>
<evidence type="ECO:0000256" key="5">
    <source>
        <dbReference type="ARBA" id="ARBA00012102"/>
    </source>
</evidence>
<keyword evidence="10 14" id="KW-0418">Kinase</keyword>